<feature type="transmembrane region" description="Helical" evidence="2">
    <location>
        <begin position="20"/>
        <end position="40"/>
    </location>
</feature>
<gene>
    <name evidence="3" type="ORF">EBO15_20520</name>
</gene>
<comment type="caution">
    <text evidence="3">The sequence shown here is derived from an EMBL/GenBank/DDBJ whole genome shotgun (WGS) entry which is preliminary data.</text>
</comment>
<organism evidence="3 4">
    <name type="scientific">Actinomadura harenae</name>
    <dbReference type="NCBI Taxonomy" id="2483351"/>
    <lineage>
        <taxon>Bacteria</taxon>
        <taxon>Bacillati</taxon>
        <taxon>Actinomycetota</taxon>
        <taxon>Actinomycetes</taxon>
        <taxon>Streptosporangiales</taxon>
        <taxon>Thermomonosporaceae</taxon>
        <taxon>Actinomadura</taxon>
    </lineage>
</organism>
<dbReference type="AlphaFoldDB" id="A0A3M2LXT7"/>
<feature type="compositionally biased region" description="Basic and acidic residues" evidence="1">
    <location>
        <begin position="47"/>
        <end position="56"/>
    </location>
</feature>
<evidence type="ECO:0000313" key="4">
    <source>
        <dbReference type="Proteomes" id="UP000282674"/>
    </source>
</evidence>
<evidence type="ECO:0000256" key="1">
    <source>
        <dbReference type="SAM" id="MobiDB-lite"/>
    </source>
</evidence>
<sequence>MWRTGTLANHGGMDLNGFALISVPVAVAFVTFVIYGGLIMPAQEMRSSLRHDRPRGPDGPAGGPVSGSAPVIDLPATVRTDRKATA</sequence>
<evidence type="ECO:0000256" key="2">
    <source>
        <dbReference type="SAM" id="Phobius"/>
    </source>
</evidence>
<accession>A0A3M2LXT7</accession>
<reference evidence="3 4" key="1">
    <citation type="submission" date="2018-10" db="EMBL/GenBank/DDBJ databases">
        <title>Isolation from soil.</title>
        <authorList>
            <person name="Hu J."/>
        </authorList>
    </citation>
    <scope>NUCLEOTIDE SEQUENCE [LARGE SCALE GENOMIC DNA]</scope>
    <source>
        <strain evidence="3 4">NEAU-Ht49</strain>
    </source>
</reference>
<protein>
    <submittedName>
        <fullName evidence="3">Uncharacterized protein</fullName>
    </submittedName>
</protein>
<proteinExistence type="predicted"/>
<dbReference type="Proteomes" id="UP000282674">
    <property type="component" value="Unassembled WGS sequence"/>
</dbReference>
<feature type="region of interest" description="Disordered" evidence="1">
    <location>
        <begin position="47"/>
        <end position="86"/>
    </location>
</feature>
<name>A0A3M2LXT7_9ACTN</name>
<keyword evidence="2" id="KW-0472">Membrane</keyword>
<keyword evidence="4" id="KW-1185">Reference proteome</keyword>
<keyword evidence="2" id="KW-1133">Transmembrane helix</keyword>
<evidence type="ECO:0000313" key="3">
    <source>
        <dbReference type="EMBL" id="RMI42209.1"/>
    </source>
</evidence>
<keyword evidence="2" id="KW-0812">Transmembrane</keyword>
<dbReference type="EMBL" id="RFFG01000035">
    <property type="protein sequence ID" value="RMI42209.1"/>
    <property type="molecule type" value="Genomic_DNA"/>
</dbReference>